<sequence length="52" mass="5769">MCQVIVYIEAGFDLLCLEDLALASHEDSQHLPSLINLRNNITAATTDKIIIK</sequence>
<accession>A0A0E9UHT1</accession>
<protein>
    <submittedName>
        <fullName evidence="1">Uncharacterized protein</fullName>
    </submittedName>
</protein>
<dbReference type="AlphaFoldDB" id="A0A0E9UHT1"/>
<name>A0A0E9UHT1_ANGAN</name>
<dbReference type="EMBL" id="GBXM01043163">
    <property type="protein sequence ID" value="JAH65414.1"/>
    <property type="molecule type" value="Transcribed_RNA"/>
</dbReference>
<evidence type="ECO:0000313" key="1">
    <source>
        <dbReference type="EMBL" id="JAH65414.1"/>
    </source>
</evidence>
<reference evidence="1" key="1">
    <citation type="submission" date="2014-11" db="EMBL/GenBank/DDBJ databases">
        <authorList>
            <person name="Amaro Gonzalez C."/>
        </authorList>
    </citation>
    <scope>NUCLEOTIDE SEQUENCE</scope>
</reference>
<reference evidence="1" key="2">
    <citation type="journal article" date="2015" name="Fish Shellfish Immunol.">
        <title>Early steps in the European eel (Anguilla anguilla)-Vibrio vulnificus interaction in the gills: Role of the RtxA13 toxin.</title>
        <authorList>
            <person name="Callol A."/>
            <person name="Pajuelo D."/>
            <person name="Ebbesson L."/>
            <person name="Teles M."/>
            <person name="MacKenzie S."/>
            <person name="Amaro C."/>
        </authorList>
    </citation>
    <scope>NUCLEOTIDE SEQUENCE</scope>
</reference>
<organism evidence="1">
    <name type="scientific">Anguilla anguilla</name>
    <name type="common">European freshwater eel</name>
    <name type="synonym">Muraena anguilla</name>
    <dbReference type="NCBI Taxonomy" id="7936"/>
    <lineage>
        <taxon>Eukaryota</taxon>
        <taxon>Metazoa</taxon>
        <taxon>Chordata</taxon>
        <taxon>Craniata</taxon>
        <taxon>Vertebrata</taxon>
        <taxon>Euteleostomi</taxon>
        <taxon>Actinopterygii</taxon>
        <taxon>Neopterygii</taxon>
        <taxon>Teleostei</taxon>
        <taxon>Anguilliformes</taxon>
        <taxon>Anguillidae</taxon>
        <taxon>Anguilla</taxon>
    </lineage>
</organism>
<proteinExistence type="predicted"/>